<name>A0A1S2YC25_CICAR</name>
<dbReference type="Pfam" id="PF01564">
    <property type="entry name" value="Spermine_synth"/>
    <property type="match status" value="1"/>
</dbReference>
<evidence type="ECO:0000256" key="4">
    <source>
        <dbReference type="RuleBase" id="RU003836"/>
    </source>
</evidence>
<dbReference type="OrthoDB" id="38125at2759"/>
<dbReference type="FunFam" id="3.40.50.150:FF:000013">
    <property type="entry name" value="Spermidine synthase"/>
    <property type="match status" value="1"/>
</dbReference>
<dbReference type="NCBIfam" id="NF002010">
    <property type="entry name" value="PRK00811.1"/>
    <property type="match status" value="1"/>
</dbReference>
<dbReference type="SUPFAM" id="SSF53335">
    <property type="entry name" value="S-adenosyl-L-methionine-dependent methyltransferases"/>
    <property type="match status" value="1"/>
</dbReference>
<keyword evidence="2 3" id="KW-0808">Transferase</keyword>
<feature type="domain" description="PABS" evidence="5">
    <location>
        <begin position="43"/>
        <end position="280"/>
    </location>
</feature>
<dbReference type="InterPro" id="IPR001045">
    <property type="entry name" value="Spermi_synthase"/>
</dbReference>
<feature type="active site" description="Proton acceptor" evidence="3">
    <location>
        <position position="199"/>
    </location>
</feature>
<evidence type="ECO:0000256" key="3">
    <source>
        <dbReference type="PROSITE-ProRule" id="PRU00354"/>
    </source>
</evidence>
<evidence type="ECO:0000256" key="1">
    <source>
        <dbReference type="ARBA" id="ARBA00007867"/>
    </source>
</evidence>
<reference evidence="6" key="1">
    <citation type="journal article" date="2013" name="Nat. Biotechnol.">
        <title>Draft genome sequence of chickpea (Cicer arietinum) provides a resource for trait improvement.</title>
        <authorList>
            <person name="Varshney R.K."/>
            <person name="Song C."/>
            <person name="Saxena R.K."/>
            <person name="Azam S."/>
            <person name="Yu S."/>
            <person name="Sharpe A.G."/>
            <person name="Cannon S."/>
            <person name="Baek J."/>
            <person name="Rosen B.D."/>
            <person name="Tar'an B."/>
            <person name="Millan T."/>
            <person name="Zhang X."/>
            <person name="Ramsay L.D."/>
            <person name="Iwata A."/>
            <person name="Wang Y."/>
            <person name="Nelson W."/>
            <person name="Farmer A.D."/>
            <person name="Gaur P.M."/>
            <person name="Soderlund C."/>
            <person name="Penmetsa R.V."/>
            <person name="Xu C."/>
            <person name="Bharti A.K."/>
            <person name="He W."/>
            <person name="Winter P."/>
            <person name="Zhao S."/>
            <person name="Hane J.K."/>
            <person name="Carrasquilla-Garcia N."/>
            <person name="Condie J.A."/>
            <person name="Upadhyaya H.D."/>
            <person name="Luo M.C."/>
            <person name="Thudi M."/>
            <person name="Gowda C.L."/>
            <person name="Singh N.P."/>
            <person name="Lichtenzveig J."/>
            <person name="Gali K.K."/>
            <person name="Rubio J."/>
            <person name="Nadarajan N."/>
            <person name="Dolezel J."/>
            <person name="Bansal K.C."/>
            <person name="Xu X."/>
            <person name="Edwards D."/>
            <person name="Zhang G."/>
            <person name="Kahl G."/>
            <person name="Gil J."/>
            <person name="Singh K.B."/>
            <person name="Datta S.K."/>
            <person name="Jackson S.A."/>
            <person name="Wang J."/>
            <person name="Cook D.R."/>
        </authorList>
    </citation>
    <scope>NUCLEOTIDE SEQUENCE [LARGE SCALE GENOMIC DNA]</scope>
    <source>
        <strain evidence="6">cv. CDC Frontier</strain>
    </source>
</reference>
<gene>
    <name evidence="7" type="primary">LOC101506868</name>
</gene>
<dbReference type="Proteomes" id="UP000087171">
    <property type="component" value="Chromosome Ca5"/>
</dbReference>
<dbReference type="NCBIfam" id="TIGR00417">
    <property type="entry name" value="speE"/>
    <property type="match status" value="1"/>
</dbReference>
<dbReference type="GO" id="GO:0008295">
    <property type="term" value="P:spermidine biosynthetic process"/>
    <property type="evidence" value="ECO:0007669"/>
    <property type="project" value="TreeGrafter"/>
</dbReference>
<dbReference type="PROSITE" id="PS01330">
    <property type="entry name" value="PABS_1"/>
    <property type="match status" value="1"/>
</dbReference>
<keyword evidence="6" id="KW-1185">Reference proteome</keyword>
<dbReference type="InterPro" id="IPR029063">
    <property type="entry name" value="SAM-dependent_MTases_sf"/>
</dbReference>
<dbReference type="PANTHER" id="PTHR11558">
    <property type="entry name" value="SPERMIDINE/SPERMINE SYNTHASE"/>
    <property type="match status" value="1"/>
</dbReference>
<dbReference type="eggNOG" id="KOG1562">
    <property type="taxonomic scope" value="Eukaryota"/>
</dbReference>
<dbReference type="InterPro" id="IPR035246">
    <property type="entry name" value="Spermidine_synt_N"/>
</dbReference>
<dbReference type="CDD" id="cd02440">
    <property type="entry name" value="AdoMet_MTases"/>
    <property type="match status" value="1"/>
</dbReference>
<keyword evidence="3" id="KW-0620">Polyamine biosynthesis</keyword>
<evidence type="ECO:0000256" key="2">
    <source>
        <dbReference type="ARBA" id="ARBA00022679"/>
    </source>
</evidence>
<protein>
    <submittedName>
        <fullName evidence="7">Spermidine synthase 2-like</fullName>
    </submittedName>
</protein>
<dbReference type="Gene3D" id="2.30.140.10">
    <property type="entry name" value="Spermidine synthase, tetramerisation domain"/>
    <property type="match status" value="1"/>
</dbReference>
<proteinExistence type="inferred from homology"/>
<dbReference type="GeneID" id="101506868"/>
<dbReference type="Gene3D" id="3.40.50.150">
    <property type="entry name" value="Vaccinia Virus protein VP39"/>
    <property type="match status" value="1"/>
</dbReference>
<dbReference type="PROSITE" id="PS51006">
    <property type="entry name" value="PABS_2"/>
    <property type="match status" value="1"/>
</dbReference>
<dbReference type="KEGG" id="cam:101506868"/>
<comment type="similarity">
    <text evidence="1 4">Belongs to the spermidine/spermine synthase family.</text>
</comment>
<organism evidence="6 7">
    <name type="scientific">Cicer arietinum</name>
    <name type="common">Chickpea</name>
    <name type="synonym">Garbanzo</name>
    <dbReference type="NCBI Taxonomy" id="3827"/>
    <lineage>
        <taxon>Eukaryota</taxon>
        <taxon>Viridiplantae</taxon>
        <taxon>Streptophyta</taxon>
        <taxon>Embryophyta</taxon>
        <taxon>Tracheophyta</taxon>
        <taxon>Spermatophyta</taxon>
        <taxon>Magnoliopsida</taxon>
        <taxon>eudicotyledons</taxon>
        <taxon>Gunneridae</taxon>
        <taxon>Pentapetalae</taxon>
        <taxon>rosids</taxon>
        <taxon>fabids</taxon>
        <taxon>Fabales</taxon>
        <taxon>Fabaceae</taxon>
        <taxon>Papilionoideae</taxon>
        <taxon>50 kb inversion clade</taxon>
        <taxon>NPAAA clade</taxon>
        <taxon>Hologalegina</taxon>
        <taxon>IRL clade</taxon>
        <taxon>Cicereae</taxon>
        <taxon>Cicer</taxon>
    </lineage>
</organism>
<dbReference type="PANTHER" id="PTHR11558:SF44">
    <property type="entry name" value="PABS DOMAIN-CONTAINING PROTEIN"/>
    <property type="match status" value="1"/>
</dbReference>
<dbReference type="AlphaFoldDB" id="A0A1S2YC25"/>
<dbReference type="RefSeq" id="XP_004502127.1">
    <property type="nucleotide sequence ID" value="XM_004502070.3"/>
</dbReference>
<dbReference type="GO" id="GO:0004766">
    <property type="term" value="F:spermidine synthase activity"/>
    <property type="evidence" value="ECO:0007669"/>
    <property type="project" value="TreeGrafter"/>
</dbReference>
<reference evidence="7" key="2">
    <citation type="submission" date="2025-08" db="UniProtKB">
        <authorList>
            <consortium name="RefSeq"/>
        </authorList>
    </citation>
    <scope>IDENTIFICATION</scope>
    <source>
        <tissue evidence="7">Etiolated seedlings</tissue>
    </source>
</reference>
<dbReference type="PaxDb" id="3827-XP_004502127.1"/>
<evidence type="ECO:0000313" key="7">
    <source>
        <dbReference type="RefSeq" id="XP_004502127.1"/>
    </source>
</evidence>
<dbReference type="STRING" id="3827.A0A1S2YC25"/>
<sequence length="336" mass="37583">MGSEVHPSGVIDNDKTVFSSPKITAVEGNNGEQENHELHPQIPGWFAEHCPIWPGEAHFLKVENVCFQGKSEYQDMLVFQTSTYGKVFVLDGALQLTEKDECSYQEMMTHLPLCSIPNPKKVLLIGGGDGGILREISRHSSVEHIDICEIDTMLIDVYKKYFPDVAVGYKDPRVKINVIDGTIFLKSVPRGTYDAIIVDAFDPIRPDHELFETQFFESVSKALRPGGVLCIQAESFWFKSLDIQQLLIKSSQTFKGSNDYAWTIVPTYPSGVIGFLLCSTEGPHVDFRNPINPIDPENYGISKKPLKFYNSEIHSSAFRLPSFAKKTEAKSTTKGV</sequence>
<accession>A0A1S2YC25</accession>
<dbReference type="HAMAP" id="MF_00198">
    <property type="entry name" value="Spermidine_synth"/>
    <property type="match status" value="1"/>
</dbReference>
<dbReference type="InterPro" id="IPR030373">
    <property type="entry name" value="PABS_CS"/>
</dbReference>
<evidence type="ECO:0000313" key="6">
    <source>
        <dbReference type="Proteomes" id="UP000087171"/>
    </source>
</evidence>
<dbReference type="InterPro" id="IPR030374">
    <property type="entry name" value="PABS"/>
</dbReference>
<dbReference type="GO" id="GO:0005829">
    <property type="term" value="C:cytosol"/>
    <property type="evidence" value="ECO:0007669"/>
    <property type="project" value="TreeGrafter"/>
</dbReference>
<dbReference type="Pfam" id="PF17284">
    <property type="entry name" value="Spermine_synt_N"/>
    <property type="match status" value="1"/>
</dbReference>
<evidence type="ECO:0000259" key="5">
    <source>
        <dbReference type="PROSITE" id="PS51006"/>
    </source>
</evidence>
<dbReference type="InterPro" id="IPR037163">
    <property type="entry name" value="Spermidine_synt_N_sf"/>
</dbReference>